<evidence type="ECO:0000256" key="4">
    <source>
        <dbReference type="PROSITE-ProRule" id="PRU00169"/>
    </source>
</evidence>
<keyword evidence="3" id="KW-0804">Transcription</keyword>
<gene>
    <name evidence="8" type="ORF">BFW38_06250</name>
</gene>
<dbReference type="SMART" id="SM00448">
    <property type="entry name" value="REC"/>
    <property type="match status" value="1"/>
</dbReference>
<dbReference type="OrthoDB" id="9802426at2"/>
<feature type="modified residue" description="4-aspartylphosphate" evidence="4">
    <location>
        <position position="51"/>
    </location>
</feature>
<proteinExistence type="predicted"/>
<dbReference type="Proteomes" id="UP000094291">
    <property type="component" value="Unassembled WGS sequence"/>
</dbReference>
<dbReference type="Pfam" id="PF00072">
    <property type="entry name" value="Response_reg"/>
    <property type="match status" value="1"/>
</dbReference>
<evidence type="ECO:0000313" key="9">
    <source>
        <dbReference type="Proteomes" id="UP000094291"/>
    </source>
</evidence>
<dbReference type="Pfam" id="PF00486">
    <property type="entry name" value="Trans_reg_C"/>
    <property type="match status" value="1"/>
</dbReference>
<dbReference type="RefSeq" id="WP_068997619.1">
    <property type="nucleotide sequence ID" value="NZ_MDTQ01000001.1"/>
</dbReference>
<dbReference type="InterPro" id="IPR001789">
    <property type="entry name" value="Sig_transdc_resp-reg_receiver"/>
</dbReference>
<feature type="domain" description="Response regulatory" evidence="6">
    <location>
        <begin position="2"/>
        <end position="115"/>
    </location>
</feature>
<dbReference type="Gene3D" id="6.10.250.690">
    <property type="match status" value="1"/>
</dbReference>
<reference evidence="8 9" key="1">
    <citation type="submission" date="2016-08" db="EMBL/GenBank/DDBJ databases">
        <authorList>
            <person name="Seilhamer J.J."/>
        </authorList>
    </citation>
    <scope>NUCLEOTIDE SEQUENCE [LARGE SCALE GENOMIC DNA]</scope>
    <source>
        <strain evidence="8 9">PH27A</strain>
    </source>
</reference>
<dbReference type="GO" id="GO:0032993">
    <property type="term" value="C:protein-DNA complex"/>
    <property type="evidence" value="ECO:0007669"/>
    <property type="project" value="TreeGrafter"/>
</dbReference>
<name>A0A1E2V8F6_9GAMM</name>
<dbReference type="PANTHER" id="PTHR48111:SF67">
    <property type="entry name" value="TRANSCRIPTIONAL REGULATORY PROTEIN TCTD"/>
    <property type="match status" value="1"/>
</dbReference>
<evidence type="ECO:0000256" key="2">
    <source>
        <dbReference type="ARBA" id="ARBA00023125"/>
    </source>
</evidence>
<keyword evidence="1" id="KW-0805">Transcription regulation</keyword>
<dbReference type="PROSITE" id="PS50110">
    <property type="entry name" value="RESPONSE_REGULATORY"/>
    <property type="match status" value="1"/>
</dbReference>
<dbReference type="CDD" id="cd00383">
    <property type="entry name" value="trans_reg_C"/>
    <property type="match status" value="1"/>
</dbReference>
<accession>A0A1E2V8F6</accession>
<evidence type="ECO:0000313" key="8">
    <source>
        <dbReference type="EMBL" id="ODC03203.1"/>
    </source>
</evidence>
<feature type="domain" description="OmpR/PhoB-type" evidence="7">
    <location>
        <begin position="123"/>
        <end position="217"/>
    </location>
</feature>
<dbReference type="InterPro" id="IPR036388">
    <property type="entry name" value="WH-like_DNA-bd_sf"/>
</dbReference>
<evidence type="ECO:0000256" key="3">
    <source>
        <dbReference type="ARBA" id="ARBA00023163"/>
    </source>
</evidence>
<dbReference type="SUPFAM" id="SSF52172">
    <property type="entry name" value="CheY-like"/>
    <property type="match status" value="1"/>
</dbReference>
<feature type="DNA-binding region" description="OmpR/PhoB-type" evidence="5">
    <location>
        <begin position="123"/>
        <end position="217"/>
    </location>
</feature>
<dbReference type="PROSITE" id="PS51755">
    <property type="entry name" value="OMPR_PHOB"/>
    <property type="match status" value="1"/>
</dbReference>
<evidence type="ECO:0000259" key="7">
    <source>
        <dbReference type="PROSITE" id="PS51755"/>
    </source>
</evidence>
<evidence type="ECO:0000259" key="6">
    <source>
        <dbReference type="PROSITE" id="PS50110"/>
    </source>
</evidence>
<dbReference type="SMART" id="SM00862">
    <property type="entry name" value="Trans_reg_C"/>
    <property type="match status" value="1"/>
</dbReference>
<keyword evidence="9" id="KW-1185">Reference proteome</keyword>
<dbReference type="GO" id="GO:0000976">
    <property type="term" value="F:transcription cis-regulatory region binding"/>
    <property type="evidence" value="ECO:0007669"/>
    <property type="project" value="TreeGrafter"/>
</dbReference>
<organism evidence="8 9">
    <name type="scientific">Terasakiispira papahanaumokuakeensis</name>
    <dbReference type="NCBI Taxonomy" id="197479"/>
    <lineage>
        <taxon>Bacteria</taxon>
        <taxon>Pseudomonadati</taxon>
        <taxon>Pseudomonadota</taxon>
        <taxon>Gammaproteobacteria</taxon>
        <taxon>Oceanospirillales</taxon>
        <taxon>Terasakiispira</taxon>
    </lineage>
</organism>
<protein>
    <submittedName>
        <fullName evidence="8">DNA-binding response regulator</fullName>
    </submittedName>
</protein>
<comment type="caution">
    <text evidence="8">The sequence shown here is derived from an EMBL/GenBank/DDBJ whole genome shotgun (WGS) entry which is preliminary data.</text>
</comment>
<dbReference type="PANTHER" id="PTHR48111">
    <property type="entry name" value="REGULATOR OF RPOS"/>
    <property type="match status" value="1"/>
</dbReference>
<dbReference type="AlphaFoldDB" id="A0A1E2V8F6"/>
<sequence length="221" mass="24549">MRALLIEDDPLLGDGIKIAMEREGYTVDWLTRGQAGLLAVRNDEFSVVVLDLGLPDIDGLDVLAGIRRYTALPVLILTARDAVEDRIRGLDAGADDYVLKPFDLQELLARLRVVMRRAEGRASQLLTIGQLTIDEAQHSVCWAGHNVALARREYTLLLELARHADKVLSRPRLESLLYGWDQEVESNTVEVHIHHLRKKLTKGLIATVRGVGYRLDSGAAG</sequence>
<dbReference type="GO" id="GO:0005829">
    <property type="term" value="C:cytosol"/>
    <property type="evidence" value="ECO:0007669"/>
    <property type="project" value="TreeGrafter"/>
</dbReference>
<dbReference type="InterPro" id="IPR039420">
    <property type="entry name" value="WalR-like"/>
</dbReference>
<evidence type="ECO:0000256" key="1">
    <source>
        <dbReference type="ARBA" id="ARBA00023015"/>
    </source>
</evidence>
<dbReference type="GO" id="GO:0006355">
    <property type="term" value="P:regulation of DNA-templated transcription"/>
    <property type="evidence" value="ECO:0007669"/>
    <property type="project" value="InterPro"/>
</dbReference>
<dbReference type="Gene3D" id="3.40.50.2300">
    <property type="match status" value="1"/>
</dbReference>
<dbReference type="STRING" id="197479.BFW38_06250"/>
<dbReference type="CDD" id="cd17624">
    <property type="entry name" value="REC_OmpR_PmrA-like"/>
    <property type="match status" value="1"/>
</dbReference>
<dbReference type="InterPro" id="IPR001867">
    <property type="entry name" value="OmpR/PhoB-type_DNA-bd"/>
</dbReference>
<keyword evidence="2 5" id="KW-0238">DNA-binding</keyword>
<dbReference type="InterPro" id="IPR011006">
    <property type="entry name" value="CheY-like_superfamily"/>
</dbReference>
<keyword evidence="4" id="KW-0597">Phosphoprotein</keyword>
<dbReference type="GO" id="GO:0000156">
    <property type="term" value="F:phosphorelay response regulator activity"/>
    <property type="evidence" value="ECO:0007669"/>
    <property type="project" value="TreeGrafter"/>
</dbReference>
<evidence type="ECO:0000256" key="5">
    <source>
        <dbReference type="PROSITE-ProRule" id="PRU01091"/>
    </source>
</evidence>
<dbReference type="Gene3D" id="1.10.10.10">
    <property type="entry name" value="Winged helix-like DNA-binding domain superfamily/Winged helix DNA-binding domain"/>
    <property type="match status" value="1"/>
</dbReference>
<dbReference type="EMBL" id="MDTQ01000001">
    <property type="protein sequence ID" value="ODC03203.1"/>
    <property type="molecule type" value="Genomic_DNA"/>
</dbReference>